<dbReference type="Gene3D" id="1.10.238.10">
    <property type="entry name" value="EF-hand"/>
    <property type="match status" value="1"/>
</dbReference>
<keyword evidence="7" id="KW-1185">Reference proteome</keyword>
<protein>
    <submittedName>
        <fullName evidence="6">Redoxin domain-containing protein</fullName>
    </submittedName>
</protein>
<dbReference type="InterPro" id="IPR036939">
    <property type="entry name" value="Cu2_ascorb_mOase_N_sf"/>
</dbReference>
<dbReference type="SUPFAM" id="SSF52833">
    <property type="entry name" value="Thioredoxin-like"/>
    <property type="match status" value="1"/>
</dbReference>
<dbReference type="PROSITE" id="PS51257">
    <property type="entry name" value="PROKAR_LIPOPROTEIN"/>
    <property type="match status" value="1"/>
</dbReference>
<dbReference type="GO" id="GO:0016209">
    <property type="term" value="F:antioxidant activity"/>
    <property type="evidence" value="ECO:0007669"/>
    <property type="project" value="InterPro"/>
</dbReference>
<dbReference type="InterPro" id="IPR013766">
    <property type="entry name" value="Thioredoxin_domain"/>
</dbReference>
<dbReference type="Pfam" id="PF00578">
    <property type="entry name" value="AhpC-TSA"/>
    <property type="match status" value="1"/>
</dbReference>
<dbReference type="InterPro" id="IPR018247">
    <property type="entry name" value="EF_Hand_1_Ca_BS"/>
</dbReference>
<dbReference type="InterPro" id="IPR002048">
    <property type="entry name" value="EF_hand_dom"/>
</dbReference>
<dbReference type="SUPFAM" id="SSF47473">
    <property type="entry name" value="EF-hand"/>
    <property type="match status" value="1"/>
</dbReference>
<dbReference type="PANTHER" id="PTHR43640:SF1">
    <property type="entry name" value="THIOREDOXIN-DEPENDENT PEROXIREDOXIN"/>
    <property type="match status" value="1"/>
</dbReference>
<keyword evidence="3" id="KW-0732">Signal</keyword>
<dbReference type="GO" id="GO:0016715">
    <property type="term" value="F:oxidoreductase activity, acting on paired donors, with incorporation or reduction of molecular oxygen, reduced ascorbate as one donor, and incorporation of one atom of oxygen"/>
    <property type="evidence" value="ECO:0007669"/>
    <property type="project" value="InterPro"/>
</dbReference>
<dbReference type="PROSITE" id="PS50222">
    <property type="entry name" value="EF_HAND_2"/>
    <property type="match status" value="1"/>
</dbReference>
<dbReference type="Pfam" id="PF13202">
    <property type="entry name" value="EF-hand_5"/>
    <property type="match status" value="1"/>
</dbReference>
<evidence type="ECO:0000313" key="7">
    <source>
        <dbReference type="Proteomes" id="UP000324479"/>
    </source>
</evidence>
<accession>A0A5M6CWX1</accession>
<feature type="compositionally biased region" description="Polar residues" evidence="2">
    <location>
        <begin position="310"/>
        <end position="321"/>
    </location>
</feature>
<dbReference type="PROSITE" id="PS00018">
    <property type="entry name" value="EF_HAND_1"/>
    <property type="match status" value="2"/>
</dbReference>
<dbReference type="AlphaFoldDB" id="A0A5M6CWX1"/>
<dbReference type="Gene3D" id="2.60.120.230">
    <property type="match status" value="1"/>
</dbReference>
<dbReference type="InterPro" id="IPR036249">
    <property type="entry name" value="Thioredoxin-like_sf"/>
</dbReference>
<evidence type="ECO:0000256" key="2">
    <source>
        <dbReference type="SAM" id="MobiDB-lite"/>
    </source>
</evidence>
<feature type="domain" description="EF-hand" evidence="4">
    <location>
        <begin position="613"/>
        <end position="648"/>
    </location>
</feature>
<evidence type="ECO:0000313" key="6">
    <source>
        <dbReference type="EMBL" id="KAA5539727.1"/>
    </source>
</evidence>
<dbReference type="PROSITE" id="PS51352">
    <property type="entry name" value="THIOREDOXIN_2"/>
    <property type="match status" value="1"/>
</dbReference>
<dbReference type="RefSeq" id="WP_150079037.1">
    <property type="nucleotide sequence ID" value="NZ_VWOX01000017.1"/>
</dbReference>
<feature type="domain" description="Thioredoxin" evidence="5">
    <location>
        <begin position="31"/>
        <end position="183"/>
    </location>
</feature>
<evidence type="ECO:0000256" key="3">
    <source>
        <dbReference type="SAM" id="SignalP"/>
    </source>
</evidence>
<proteinExistence type="predicted"/>
<dbReference type="PANTHER" id="PTHR43640">
    <property type="entry name" value="OS07G0260300 PROTEIN"/>
    <property type="match status" value="1"/>
</dbReference>
<dbReference type="InterPro" id="IPR014784">
    <property type="entry name" value="Cu2_ascorb_mOase-like_C"/>
</dbReference>
<dbReference type="InterPro" id="IPR047262">
    <property type="entry name" value="PRX-like1"/>
</dbReference>
<reference evidence="6 7" key="1">
    <citation type="submission" date="2019-08" db="EMBL/GenBank/DDBJ databases">
        <authorList>
            <person name="Dhanesh K."/>
            <person name="Kumar G."/>
            <person name="Sasikala C."/>
            <person name="Venkata Ramana C."/>
        </authorList>
    </citation>
    <scope>NUCLEOTIDE SEQUENCE [LARGE SCALE GENOMIC DNA]</scope>
    <source>
        <strain evidence="6 7">JC645</strain>
    </source>
</reference>
<dbReference type="InterPro" id="IPR000866">
    <property type="entry name" value="AhpC/TSA"/>
</dbReference>
<organism evidence="6 7">
    <name type="scientific">Roseiconus nitratireducens</name>
    <dbReference type="NCBI Taxonomy" id="2605748"/>
    <lineage>
        <taxon>Bacteria</taxon>
        <taxon>Pseudomonadati</taxon>
        <taxon>Planctomycetota</taxon>
        <taxon>Planctomycetia</taxon>
        <taxon>Pirellulales</taxon>
        <taxon>Pirellulaceae</taxon>
        <taxon>Roseiconus</taxon>
    </lineage>
</organism>
<dbReference type="Gene3D" id="3.40.30.10">
    <property type="entry name" value="Glutaredoxin"/>
    <property type="match status" value="1"/>
</dbReference>
<comment type="caution">
    <text evidence="6">The sequence shown here is derived from an EMBL/GenBank/DDBJ whole genome shotgun (WGS) entry which is preliminary data.</text>
</comment>
<dbReference type="Proteomes" id="UP000324479">
    <property type="component" value="Unassembled WGS sequence"/>
</dbReference>
<dbReference type="InterPro" id="IPR008977">
    <property type="entry name" value="PHM/PNGase_F_dom_sf"/>
</dbReference>
<dbReference type="GO" id="GO:0005509">
    <property type="term" value="F:calcium ion binding"/>
    <property type="evidence" value="ECO:0007669"/>
    <property type="project" value="InterPro"/>
</dbReference>
<dbReference type="Gene3D" id="2.60.120.310">
    <property type="entry name" value="Copper type II, ascorbate-dependent monooxygenase, N-terminal domain"/>
    <property type="match status" value="1"/>
</dbReference>
<evidence type="ECO:0000256" key="1">
    <source>
        <dbReference type="ARBA" id="ARBA00023157"/>
    </source>
</evidence>
<evidence type="ECO:0000259" key="4">
    <source>
        <dbReference type="PROSITE" id="PS50222"/>
    </source>
</evidence>
<dbReference type="InterPro" id="IPR011992">
    <property type="entry name" value="EF-hand-dom_pair"/>
</dbReference>
<dbReference type="GO" id="GO:0005507">
    <property type="term" value="F:copper ion binding"/>
    <property type="evidence" value="ECO:0007669"/>
    <property type="project" value="InterPro"/>
</dbReference>
<dbReference type="SUPFAM" id="SSF49742">
    <property type="entry name" value="PHM/PNGase F"/>
    <property type="match status" value="2"/>
</dbReference>
<dbReference type="EMBL" id="VWOX01000017">
    <property type="protein sequence ID" value="KAA5539727.1"/>
    <property type="molecule type" value="Genomic_DNA"/>
</dbReference>
<gene>
    <name evidence="6" type="ORF">FYK55_23295</name>
</gene>
<feature type="signal peptide" evidence="3">
    <location>
        <begin position="1"/>
        <end position="28"/>
    </location>
</feature>
<feature type="region of interest" description="Disordered" evidence="2">
    <location>
        <begin position="299"/>
        <end position="325"/>
    </location>
</feature>
<sequence>MVFRTTGFAWLFAITVVHIIGLSCDVQAATPSADPVSHAFSLPTVGGATVDVDSDDDAELTVVFFLSTECPLAKLYAPRLQRLADEYADSGLAVVGVASSAQDSVEDLRAFADEHEIRYPIAKDYGNEVADQFQAERTAEVVLLDDQLQVRYRGRIDNDFQPGVNRAGETRHDLKQAIDEALAGKEVSVAKTTPVGCLIGRSQRGEATTDVTFAKEVSRILNQHCVECHRRGEIGPFELTDYDEVVGWGPMMMEVIDQKRMPPWNADPEVGSFRNARQMPRRDKEILREWVEGGMPFGDAADLPDPSSPTPVATQRNTPWQLDSPPDRILEMSDRPFQVPADQTVEYQYYVVDPQLDHDVWIAGAQVIPGNRQVVHHCIVFIRPPDGFNARGIGWLTAYVPGQRGAAFPDGYARRIPAGSKLVFQMHYTPTGRPQEDLTRVGLWFAEPETVSHEVVTLTAINHDFEIPPHTADHVVTASRDGLPDDGILLAVAPHMHLRGKSFELFSQRGATKEKLLSVPAYDFNWQHVYAFEEPVQLSAVDRLSFQASFDNSSDNFANPDPSAHVFWGDQTDEEMAIAFFEVAIPRDAQRGGKRPASTGESAPANLNQQSKQVKAFVDDYFERFDQNRDGHVDRMELPTSVDSFGFKDLDLDGNGTLTRAEIARAASVRLAR</sequence>
<evidence type="ECO:0000259" key="5">
    <source>
        <dbReference type="PROSITE" id="PS51352"/>
    </source>
</evidence>
<keyword evidence="1" id="KW-1015">Disulfide bond</keyword>
<name>A0A5M6CWX1_9BACT</name>
<feature type="chain" id="PRO_5024280576" evidence="3">
    <location>
        <begin position="29"/>
        <end position="673"/>
    </location>
</feature>